<dbReference type="PANTHER" id="PTHR35534">
    <property type="entry name" value="50S RIBOSOMAL PROTEIN L32"/>
    <property type="match status" value="1"/>
</dbReference>
<dbReference type="Gene3D" id="1.20.5.640">
    <property type="entry name" value="Single helix bin"/>
    <property type="match status" value="1"/>
</dbReference>
<feature type="compositionally biased region" description="Basic residues" evidence="6">
    <location>
        <begin position="1"/>
        <end position="20"/>
    </location>
</feature>
<dbReference type="Proteomes" id="UP001524547">
    <property type="component" value="Unassembled WGS sequence"/>
</dbReference>
<comment type="caution">
    <text evidence="7">The sequence shown here is derived from an EMBL/GenBank/DDBJ whole genome shotgun (WGS) entry which is preliminary data.</text>
</comment>
<gene>
    <name evidence="5 7" type="primary">rpmF</name>
    <name evidence="7" type="ORF">NFI88_10870</name>
</gene>
<sequence>MAVPKRKTSPSRRGMRRSHHALPVQAHNECSNCGELKRPHHVCGHCGHYDGREVVQAGKALKAAVRV</sequence>
<dbReference type="NCBIfam" id="TIGR01031">
    <property type="entry name" value="rpmF_bact"/>
    <property type="match status" value="1"/>
</dbReference>
<dbReference type="SUPFAM" id="SSF57829">
    <property type="entry name" value="Zn-binding ribosomal proteins"/>
    <property type="match status" value="1"/>
</dbReference>
<evidence type="ECO:0000313" key="7">
    <source>
        <dbReference type="EMBL" id="MCQ8241341.1"/>
    </source>
</evidence>
<evidence type="ECO:0000256" key="6">
    <source>
        <dbReference type="SAM" id="MobiDB-lite"/>
    </source>
</evidence>
<dbReference type="HAMAP" id="MF_00340">
    <property type="entry name" value="Ribosomal_bL32"/>
    <property type="match status" value="1"/>
</dbReference>
<name>A0ABT1VYF1_9PROT</name>
<dbReference type="Pfam" id="PF01783">
    <property type="entry name" value="Ribosomal_L32p"/>
    <property type="match status" value="1"/>
</dbReference>
<evidence type="ECO:0000256" key="5">
    <source>
        <dbReference type="HAMAP-Rule" id="MF_00340"/>
    </source>
</evidence>
<evidence type="ECO:0000256" key="4">
    <source>
        <dbReference type="ARBA" id="ARBA00035178"/>
    </source>
</evidence>
<reference evidence="7 8" key="1">
    <citation type="submission" date="2022-06" db="EMBL/GenBank/DDBJ databases">
        <title>Rhizosaccharibacter gen. nov. sp. nov. KSS12, endophytic bacteria isolated from sugarcane.</title>
        <authorList>
            <person name="Pitiwittayakul N."/>
        </authorList>
    </citation>
    <scope>NUCLEOTIDE SEQUENCE [LARGE SCALE GENOMIC DNA]</scope>
    <source>
        <strain evidence="7 8">KSS12</strain>
    </source>
</reference>
<keyword evidence="3 5" id="KW-0687">Ribonucleoprotein</keyword>
<keyword evidence="2 5" id="KW-0689">Ribosomal protein</keyword>
<evidence type="ECO:0000313" key="8">
    <source>
        <dbReference type="Proteomes" id="UP001524547"/>
    </source>
</evidence>
<dbReference type="GO" id="GO:0005840">
    <property type="term" value="C:ribosome"/>
    <property type="evidence" value="ECO:0007669"/>
    <property type="project" value="UniProtKB-KW"/>
</dbReference>
<organism evidence="7 8">
    <name type="scientific">Rhizosaccharibacter radicis</name>
    <dbReference type="NCBI Taxonomy" id="2782605"/>
    <lineage>
        <taxon>Bacteria</taxon>
        <taxon>Pseudomonadati</taxon>
        <taxon>Pseudomonadota</taxon>
        <taxon>Alphaproteobacteria</taxon>
        <taxon>Acetobacterales</taxon>
        <taxon>Acetobacteraceae</taxon>
        <taxon>Rhizosaccharibacter</taxon>
    </lineage>
</organism>
<protein>
    <recommendedName>
        <fullName evidence="4 5">Large ribosomal subunit protein bL32</fullName>
    </recommendedName>
</protein>
<proteinExistence type="inferred from homology"/>
<dbReference type="InterPro" id="IPR002677">
    <property type="entry name" value="Ribosomal_bL32"/>
</dbReference>
<dbReference type="PANTHER" id="PTHR35534:SF1">
    <property type="entry name" value="LARGE RIBOSOMAL SUBUNIT PROTEIN BL32"/>
    <property type="match status" value="1"/>
</dbReference>
<comment type="similarity">
    <text evidence="1 5">Belongs to the bacterial ribosomal protein bL32 family.</text>
</comment>
<accession>A0ABT1VYF1</accession>
<evidence type="ECO:0000256" key="2">
    <source>
        <dbReference type="ARBA" id="ARBA00022980"/>
    </source>
</evidence>
<dbReference type="InterPro" id="IPR011332">
    <property type="entry name" value="Ribosomal_zn-bd"/>
</dbReference>
<evidence type="ECO:0000256" key="1">
    <source>
        <dbReference type="ARBA" id="ARBA00008560"/>
    </source>
</evidence>
<dbReference type="EMBL" id="JAMZEJ010000006">
    <property type="protein sequence ID" value="MCQ8241341.1"/>
    <property type="molecule type" value="Genomic_DNA"/>
</dbReference>
<feature type="region of interest" description="Disordered" evidence="6">
    <location>
        <begin position="1"/>
        <end position="23"/>
    </location>
</feature>
<keyword evidence="8" id="KW-1185">Reference proteome</keyword>
<evidence type="ECO:0000256" key="3">
    <source>
        <dbReference type="ARBA" id="ARBA00023274"/>
    </source>
</evidence>
<dbReference type="RefSeq" id="WP_422920084.1">
    <property type="nucleotide sequence ID" value="NZ_JAMZEJ010000006.1"/>
</dbReference>
<dbReference type="InterPro" id="IPR044957">
    <property type="entry name" value="Ribosomal_bL32_bact"/>
</dbReference>